<dbReference type="Pfam" id="PF08240">
    <property type="entry name" value="ADH_N"/>
    <property type="match status" value="1"/>
</dbReference>
<keyword evidence="3" id="KW-1185">Reference proteome</keyword>
<dbReference type="SUPFAM" id="SSF51735">
    <property type="entry name" value="NAD(P)-binding Rossmann-fold domains"/>
    <property type="match status" value="1"/>
</dbReference>
<dbReference type="GO" id="GO:0016491">
    <property type="term" value="F:oxidoreductase activity"/>
    <property type="evidence" value="ECO:0007669"/>
    <property type="project" value="InterPro"/>
</dbReference>
<dbReference type="InterPro" id="IPR013154">
    <property type="entry name" value="ADH-like_N"/>
</dbReference>
<feature type="domain" description="Enoyl reductase (ER)" evidence="1">
    <location>
        <begin position="20"/>
        <end position="357"/>
    </location>
</feature>
<dbReference type="InterPro" id="IPR011032">
    <property type="entry name" value="GroES-like_sf"/>
</dbReference>
<dbReference type="GO" id="GO:0005739">
    <property type="term" value="C:mitochondrion"/>
    <property type="evidence" value="ECO:0007669"/>
    <property type="project" value="TreeGrafter"/>
</dbReference>
<dbReference type="PANTHER" id="PTHR11695:SF294">
    <property type="entry name" value="RETICULON-4-INTERACTING PROTEIN 1, MITOCHONDRIAL"/>
    <property type="match status" value="1"/>
</dbReference>
<dbReference type="InterPro" id="IPR050700">
    <property type="entry name" value="YIM1/Zinc_Alcohol_DH_Fams"/>
</dbReference>
<protein>
    <recommendedName>
        <fullName evidence="1">Enoyl reductase (ER) domain-containing protein</fullName>
    </recommendedName>
</protein>
<evidence type="ECO:0000313" key="3">
    <source>
        <dbReference type="Proteomes" id="UP000070501"/>
    </source>
</evidence>
<gene>
    <name evidence="2" type="ORF">Micbo1qcDRAFT_131833</name>
</gene>
<dbReference type="SMART" id="SM00829">
    <property type="entry name" value="PKS_ER"/>
    <property type="match status" value="1"/>
</dbReference>
<dbReference type="InterPro" id="IPR036291">
    <property type="entry name" value="NAD(P)-bd_dom_sf"/>
</dbReference>
<accession>A0A136JGF3</accession>
<dbReference type="STRING" id="196109.A0A136JGF3"/>
<evidence type="ECO:0000313" key="2">
    <source>
        <dbReference type="EMBL" id="KXJ96233.1"/>
    </source>
</evidence>
<reference evidence="3" key="1">
    <citation type="submission" date="2016-02" db="EMBL/GenBank/DDBJ databases">
        <title>Draft genome sequence of Microdochium bolleyi, a fungal endophyte of beachgrass.</title>
        <authorList>
            <consortium name="DOE Joint Genome Institute"/>
            <person name="David A.S."/>
            <person name="May G."/>
            <person name="Haridas S."/>
            <person name="Lim J."/>
            <person name="Wang M."/>
            <person name="Labutti K."/>
            <person name="Lipzen A."/>
            <person name="Barry K."/>
            <person name="Grigoriev I.V."/>
        </authorList>
    </citation>
    <scope>NUCLEOTIDE SEQUENCE [LARGE SCALE GENOMIC DNA]</scope>
    <source>
        <strain evidence="3">J235TASD1</strain>
    </source>
</reference>
<dbReference type="Gene3D" id="3.40.50.720">
    <property type="entry name" value="NAD(P)-binding Rossmann-like Domain"/>
    <property type="match status" value="1"/>
</dbReference>
<dbReference type="OrthoDB" id="201656at2759"/>
<dbReference type="InterPro" id="IPR020843">
    <property type="entry name" value="ER"/>
</dbReference>
<dbReference type="Proteomes" id="UP000070501">
    <property type="component" value="Unassembled WGS sequence"/>
</dbReference>
<dbReference type="SUPFAM" id="SSF50129">
    <property type="entry name" value="GroES-like"/>
    <property type="match status" value="1"/>
</dbReference>
<name>A0A136JGF3_9PEZI</name>
<dbReference type="InParanoid" id="A0A136JGF3"/>
<dbReference type="AlphaFoldDB" id="A0A136JGF3"/>
<dbReference type="CDD" id="cd08267">
    <property type="entry name" value="MDR1"/>
    <property type="match status" value="1"/>
</dbReference>
<dbReference type="Pfam" id="PF13602">
    <property type="entry name" value="ADH_zinc_N_2"/>
    <property type="match status" value="1"/>
</dbReference>
<evidence type="ECO:0000259" key="1">
    <source>
        <dbReference type="SMART" id="SM00829"/>
    </source>
</evidence>
<dbReference type="PANTHER" id="PTHR11695">
    <property type="entry name" value="ALCOHOL DEHYDROGENASE RELATED"/>
    <property type="match status" value="1"/>
</dbReference>
<sequence length="364" mass="38341">MTTPIPDKMRAWLYTSVPDGLEKAIFLSENVPTPARTPQTLAKNDILVRVEAASLNPVDHKLPEITNALTPRFLTSAATALPKPTDPVPKGAKTPAHDFAGTVVATGSAVDTVRIGERVFGLTPGTLAEYVVTNYNRLATLPSNASFEEGAAAVTTALTTYQSIAPFVKAGSNGAEKVFINGGSGGTGTMAVQIAKALGCHVTATCSTRNIELVKSLGADEVIDYTSQDVVAELTSKGKVFKLVVDNVGNSPANLYKAADNFLVEQGAQFVQVGGGASAADIKILASRSLVPSFLGGGRHKYMFILPKLTHDNIVDVANLIRDDKLKPVIDEVFEWSDAPAAYTKLKTGRARGNIVVRGPPAKA</sequence>
<organism evidence="2 3">
    <name type="scientific">Microdochium bolleyi</name>
    <dbReference type="NCBI Taxonomy" id="196109"/>
    <lineage>
        <taxon>Eukaryota</taxon>
        <taxon>Fungi</taxon>
        <taxon>Dikarya</taxon>
        <taxon>Ascomycota</taxon>
        <taxon>Pezizomycotina</taxon>
        <taxon>Sordariomycetes</taxon>
        <taxon>Xylariomycetidae</taxon>
        <taxon>Xylariales</taxon>
        <taxon>Microdochiaceae</taxon>
        <taxon>Microdochium</taxon>
    </lineage>
</organism>
<proteinExistence type="predicted"/>
<dbReference type="Gene3D" id="3.90.180.10">
    <property type="entry name" value="Medium-chain alcohol dehydrogenases, catalytic domain"/>
    <property type="match status" value="1"/>
</dbReference>
<dbReference type="FunCoup" id="A0A136JGF3">
    <property type="interactions" value="148"/>
</dbReference>
<dbReference type="EMBL" id="KQ964246">
    <property type="protein sequence ID" value="KXJ96233.1"/>
    <property type="molecule type" value="Genomic_DNA"/>
</dbReference>